<dbReference type="RefSeq" id="WP_012801174.1">
    <property type="nucleotide sequence ID" value="NC_013166.1"/>
</dbReference>
<dbReference type="HOGENOM" id="CLU_1978530_0_0_6"/>
<protein>
    <submittedName>
        <fullName evidence="2">Uncharacterized protein</fullName>
    </submittedName>
</protein>
<evidence type="ECO:0000313" key="2">
    <source>
        <dbReference type="EMBL" id="ACV26660.1"/>
    </source>
</evidence>
<evidence type="ECO:0000256" key="1">
    <source>
        <dbReference type="SAM" id="Phobius"/>
    </source>
</evidence>
<sequence>MNNDIVEIMVPAIVFSTIAILAISLLLYKYKIKRLFLNTTQDSLQHNPDITPEVIREIANQVLRPSSDIKKGLLLIGFSAAILVGSFIADFPDNGNMDLNDLINGIAAFPGVMGIVFLLLAKFDKN</sequence>
<dbReference type="eggNOG" id="ENOG50347W0">
    <property type="taxonomic scope" value="Bacteria"/>
</dbReference>
<gene>
    <name evidence="2" type="ordered locus">Kkor_1241</name>
</gene>
<keyword evidence="3" id="KW-1185">Reference proteome</keyword>
<feature type="transmembrane region" description="Helical" evidence="1">
    <location>
        <begin position="73"/>
        <end position="91"/>
    </location>
</feature>
<keyword evidence="1" id="KW-1133">Transmembrane helix</keyword>
<dbReference type="OrthoDB" id="5772578at2"/>
<accession>C7RBL8</accession>
<dbReference type="KEGG" id="kko:Kkor_1241"/>
<dbReference type="EMBL" id="CP001707">
    <property type="protein sequence ID" value="ACV26660.1"/>
    <property type="molecule type" value="Genomic_DNA"/>
</dbReference>
<feature type="transmembrane region" description="Helical" evidence="1">
    <location>
        <begin position="6"/>
        <end position="28"/>
    </location>
</feature>
<proteinExistence type="predicted"/>
<organism evidence="2 3">
    <name type="scientific">Kangiella koreensis (strain DSM 16069 / JCM 12317 / KCTC 12182 / SW-125)</name>
    <dbReference type="NCBI Taxonomy" id="523791"/>
    <lineage>
        <taxon>Bacteria</taxon>
        <taxon>Pseudomonadati</taxon>
        <taxon>Pseudomonadota</taxon>
        <taxon>Gammaproteobacteria</taxon>
        <taxon>Kangiellales</taxon>
        <taxon>Kangiellaceae</taxon>
        <taxon>Kangiella</taxon>
    </lineage>
</organism>
<dbReference type="InParanoid" id="C7RBL8"/>
<dbReference type="AlphaFoldDB" id="C7RBL8"/>
<name>C7RBL8_KANKD</name>
<keyword evidence="1" id="KW-0812">Transmembrane</keyword>
<reference evidence="2 3" key="1">
    <citation type="journal article" date="2009" name="Stand. Genomic Sci.">
        <title>Complete genome sequence of Kangiella koreensis type strain (SW-125).</title>
        <authorList>
            <person name="Han C."/>
            <person name="Sikorski J."/>
            <person name="Lapidus A."/>
            <person name="Nolan M."/>
            <person name="Glavina Del Rio T."/>
            <person name="Tice H."/>
            <person name="Cheng J.F."/>
            <person name="Lucas S."/>
            <person name="Chen F."/>
            <person name="Copeland A."/>
            <person name="Ivanova N."/>
            <person name="Mavromatis K."/>
            <person name="Ovchinnikova G."/>
            <person name="Pati A."/>
            <person name="Bruce D."/>
            <person name="Goodwin L."/>
            <person name="Pitluck S."/>
            <person name="Chen A."/>
            <person name="Palaniappan K."/>
            <person name="Land M."/>
            <person name="Hauser L."/>
            <person name="Chang Y.J."/>
            <person name="Jeffries C.D."/>
            <person name="Chain P."/>
            <person name="Saunders E."/>
            <person name="Brettin T."/>
            <person name="Goker M."/>
            <person name="Tindall B.J."/>
            <person name="Bristow J."/>
            <person name="Eisen J.A."/>
            <person name="Markowitz V."/>
            <person name="Hugenholtz P."/>
            <person name="Kyrpides N.C."/>
            <person name="Klenk H.P."/>
            <person name="Detter J.C."/>
        </authorList>
    </citation>
    <scope>NUCLEOTIDE SEQUENCE [LARGE SCALE GENOMIC DNA]</scope>
    <source>
        <strain evidence="3">DSM 16069 / KCTC 12182 / SW-125</strain>
    </source>
</reference>
<keyword evidence="1" id="KW-0472">Membrane</keyword>
<dbReference type="STRING" id="523791.Kkor_1241"/>
<dbReference type="Proteomes" id="UP000001231">
    <property type="component" value="Chromosome"/>
</dbReference>
<feature type="transmembrane region" description="Helical" evidence="1">
    <location>
        <begin position="103"/>
        <end position="121"/>
    </location>
</feature>
<evidence type="ECO:0000313" key="3">
    <source>
        <dbReference type="Proteomes" id="UP000001231"/>
    </source>
</evidence>